<dbReference type="InterPro" id="IPR050951">
    <property type="entry name" value="Retrovirus_Pol_polyprotein"/>
</dbReference>
<organism evidence="2 3">
    <name type="scientific">Nosema granulosis</name>
    <dbReference type="NCBI Taxonomy" id="83296"/>
    <lineage>
        <taxon>Eukaryota</taxon>
        <taxon>Fungi</taxon>
        <taxon>Fungi incertae sedis</taxon>
        <taxon>Microsporidia</taxon>
        <taxon>Nosematidae</taxon>
        <taxon>Nosema</taxon>
    </lineage>
</organism>
<dbReference type="SUPFAM" id="SSF53098">
    <property type="entry name" value="Ribonuclease H-like"/>
    <property type="match status" value="1"/>
</dbReference>
<dbReference type="InterPro" id="IPR001584">
    <property type="entry name" value="Integrase_cat-core"/>
</dbReference>
<dbReference type="InterPro" id="IPR036397">
    <property type="entry name" value="RNaseH_sf"/>
</dbReference>
<dbReference type="GO" id="GO:0005634">
    <property type="term" value="C:nucleus"/>
    <property type="evidence" value="ECO:0007669"/>
    <property type="project" value="UniProtKB-ARBA"/>
</dbReference>
<dbReference type="InterPro" id="IPR012337">
    <property type="entry name" value="RNaseH-like_sf"/>
</dbReference>
<evidence type="ECO:0000313" key="3">
    <source>
        <dbReference type="Proteomes" id="UP000740883"/>
    </source>
</evidence>
<feature type="domain" description="Integrase catalytic" evidence="1">
    <location>
        <begin position="1"/>
        <end position="101"/>
    </location>
</feature>
<dbReference type="Proteomes" id="UP000740883">
    <property type="component" value="Unassembled WGS sequence"/>
</dbReference>
<dbReference type="PANTHER" id="PTHR37984:SF5">
    <property type="entry name" value="PROTEIN NYNRIN-LIKE"/>
    <property type="match status" value="1"/>
</dbReference>
<evidence type="ECO:0000313" key="2">
    <source>
        <dbReference type="EMBL" id="KAF9762052.1"/>
    </source>
</evidence>
<dbReference type="GO" id="GO:0003676">
    <property type="term" value="F:nucleic acid binding"/>
    <property type="evidence" value="ECO:0007669"/>
    <property type="project" value="InterPro"/>
</dbReference>
<proteinExistence type="predicted"/>
<reference evidence="2 3" key="1">
    <citation type="journal article" date="2020" name="Genome Biol. Evol.">
        <title>Comparative genomics of strictly vertically transmitted, feminizing microsporidia endosymbionts of amphipod crustaceans.</title>
        <authorList>
            <person name="Cormier A."/>
            <person name="Chebbi M.A."/>
            <person name="Giraud I."/>
            <person name="Wattier R."/>
            <person name="Teixeira M."/>
            <person name="Gilbert C."/>
            <person name="Rigaud T."/>
            <person name="Cordaux R."/>
        </authorList>
    </citation>
    <scope>NUCLEOTIDE SEQUENCE [LARGE SCALE GENOMIC DNA]</scope>
    <source>
        <strain evidence="2 3">Ou3-Ou53</strain>
    </source>
</reference>
<dbReference type="Gene3D" id="3.30.420.10">
    <property type="entry name" value="Ribonuclease H-like superfamily/Ribonuclease H"/>
    <property type="match status" value="1"/>
</dbReference>
<dbReference type="PANTHER" id="PTHR37984">
    <property type="entry name" value="PROTEIN CBG26694"/>
    <property type="match status" value="1"/>
</dbReference>
<dbReference type="OrthoDB" id="2186513at2759"/>
<dbReference type="GO" id="GO:0015074">
    <property type="term" value="P:DNA integration"/>
    <property type="evidence" value="ECO:0007669"/>
    <property type="project" value="InterPro"/>
</dbReference>
<dbReference type="Pfam" id="PF13683">
    <property type="entry name" value="rve_3"/>
    <property type="match status" value="1"/>
</dbReference>
<evidence type="ECO:0000259" key="1">
    <source>
        <dbReference type="PROSITE" id="PS50994"/>
    </source>
</evidence>
<dbReference type="EMBL" id="SBJO01000219">
    <property type="protein sequence ID" value="KAF9762052.1"/>
    <property type="molecule type" value="Genomic_DNA"/>
</dbReference>
<name>A0A9P6KYU5_9MICR</name>
<keyword evidence="3" id="KW-1185">Reference proteome</keyword>
<dbReference type="AlphaFoldDB" id="A0A9P6KYU5"/>
<dbReference type="PROSITE" id="PS50994">
    <property type="entry name" value="INTEGRASE"/>
    <property type="match status" value="1"/>
</dbReference>
<protein>
    <submittedName>
        <fullName evidence="2">Pol polyprotein</fullName>
    </submittedName>
</protein>
<accession>A0A9P6KYU5</accession>
<comment type="caution">
    <text evidence="2">The sequence shown here is derived from an EMBL/GenBank/DDBJ whole genome shotgun (WGS) entry which is preliminary data.</text>
</comment>
<sequence length="184" mass="21007">MSKIGTPRKVITDNGKEFLNSGTRRFAEEKGIDWRYGAPYSPTTTGLVERFNRTFIEKLKKITEFGRWDWGEMINKCLVSYMNSYHRALGCTPQEVIDGKTVDPRQQEAYKKSYEQRNGENIRELGPQVGDKVLYHHPIGKGNKLRADYDVSGVVIERSLGSATLRLGDGRVIRAALRNLKRLN</sequence>
<gene>
    <name evidence="2" type="primary">pol_90</name>
    <name evidence="2" type="ORF">NGRA_2247</name>
</gene>